<name>A0ABW7YKX3_9ACTN</name>
<comment type="caution">
    <text evidence="1">The sequence shown here is derived from an EMBL/GenBank/DDBJ whole genome shotgun (WGS) entry which is preliminary data.</text>
</comment>
<sequence>MHHQTTVEEQVEEAEREHLRAEIRRLVREDDEINGKYPNHADMPQAEVRRSIEIYRCLGELHIRLGECRHCGKTTIPQHAYCQQCVDDMQNFAAEMLAKIRAEESE</sequence>
<dbReference type="Proteomes" id="UP001612741">
    <property type="component" value="Unassembled WGS sequence"/>
</dbReference>
<accession>A0ABW7YKX3</accession>
<evidence type="ECO:0000313" key="2">
    <source>
        <dbReference type="Proteomes" id="UP001612741"/>
    </source>
</evidence>
<evidence type="ECO:0000313" key="1">
    <source>
        <dbReference type="EMBL" id="MFI6495963.1"/>
    </source>
</evidence>
<dbReference type="RefSeq" id="WP_397077791.1">
    <property type="nucleotide sequence ID" value="NZ_JBITGY010000001.1"/>
</dbReference>
<proteinExistence type="predicted"/>
<organism evidence="1 2">
    <name type="scientific">Nonomuraea typhae</name>
    <dbReference type="NCBI Taxonomy" id="2603600"/>
    <lineage>
        <taxon>Bacteria</taxon>
        <taxon>Bacillati</taxon>
        <taxon>Actinomycetota</taxon>
        <taxon>Actinomycetes</taxon>
        <taxon>Streptosporangiales</taxon>
        <taxon>Streptosporangiaceae</taxon>
        <taxon>Nonomuraea</taxon>
    </lineage>
</organism>
<dbReference type="EMBL" id="JBITGY010000001">
    <property type="protein sequence ID" value="MFI6495963.1"/>
    <property type="molecule type" value="Genomic_DNA"/>
</dbReference>
<gene>
    <name evidence="1" type="ORF">ACIBG2_01180</name>
</gene>
<reference evidence="1 2" key="1">
    <citation type="submission" date="2024-10" db="EMBL/GenBank/DDBJ databases">
        <title>The Natural Products Discovery Center: Release of the First 8490 Sequenced Strains for Exploring Actinobacteria Biosynthetic Diversity.</title>
        <authorList>
            <person name="Kalkreuter E."/>
            <person name="Kautsar S.A."/>
            <person name="Yang D."/>
            <person name="Bader C.D."/>
            <person name="Teijaro C.N."/>
            <person name="Fluegel L."/>
            <person name="Davis C.M."/>
            <person name="Simpson J.R."/>
            <person name="Lauterbach L."/>
            <person name="Steele A.D."/>
            <person name="Gui C."/>
            <person name="Meng S."/>
            <person name="Li G."/>
            <person name="Viehrig K."/>
            <person name="Ye F."/>
            <person name="Su P."/>
            <person name="Kiefer A.F."/>
            <person name="Nichols A."/>
            <person name="Cepeda A.J."/>
            <person name="Yan W."/>
            <person name="Fan B."/>
            <person name="Jiang Y."/>
            <person name="Adhikari A."/>
            <person name="Zheng C.-J."/>
            <person name="Schuster L."/>
            <person name="Cowan T.M."/>
            <person name="Smanski M.J."/>
            <person name="Chevrette M.G."/>
            <person name="De Carvalho L.P.S."/>
            <person name="Shen B."/>
        </authorList>
    </citation>
    <scope>NUCLEOTIDE SEQUENCE [LARGE SCALE GENOMIC DNA]</scope>
    <source>
        <strain evidence="1 2">NPDC050545</strain>
    </source>
</reference>
<keyword evidence="2" id="KW-1185">Reference proteome</keyword>
<protein>
    <submittedName>
        <fullName evidence="1">Uncharacterized protein</fullName>
    </submittedName>
</protein>